<dbReference type="RefSeq" id="WP_114025144.1">
    <property type="nucleotide sequence ID" value="NZ_QOIN01000066.1"/>
</dbReference>
<dbReference type="Proteomes" id="UP000252914">
    <property type="component" value="Unassembled WGS sequence"/>
</dbReference>
<evidence type="ECO:0000313" key="4">
    <source>
        <dbReference type="Proteomes" id="UP000252914"/>
    </source>
</evidence>
<evidence type="ECO:0000259" key="2">
    <source>
        <dbReference type="Pfam" id="PF01370"/>
    </source>
</evidence>
<comment type="similarity">
    <text evidence="1">Belongs to the NAD(P)-dependent epimerase/dehydratase family.</text>
</comment>
<evidence type="ECO:0000313" key="3">
    <source>
        <dbReference type="EMBL" id="RCG15585.1"/>
    </source>
</evidence>
<dbReference type="EMBL" id="QOIN01000066">
    <property type="protein sequence ID" value="RCG15585.1"/>
    <property type="molecule type" value="Genomic_DNA"/>
</dbReference>
<proteinExistence type="inferred from homology"/>
<evidence type="ECO:0000256" key="1">
    <source>
        <dbReference type="ARBA" id="ARBA00007637"/>
    </source>
</evidence>
<dbReference type="Gene3D" id="3.40.50.720">
    <property type="entry name" value="NAD(P)-binding Rossmann-like Domain"/>
    <property type="match status" value="1"/>
</dbReference>
<reference evidence="3 4" key="1">
    <citation type="submission" date="2018-06" db="EMBL/GenBank/DDBJ databases">
        <title>Streptomyces reniochalinae sp. nov. and Streptomyces diacarnus sp. nov. from marine sponges.</title>
        <authorList>
            <person name="Li L."/>
        </authorList>
    </citation>
    <scope>NUCLEOTIDE SEQUENCE [LARGE SCALE GENOMIC DNA]</scope>
    <source>
        <strain evidence="3 4">LHW51701</strain>
    </source>
</reference>
<dbReference type="InterPro" id="IPR001509">
    <property type="entry name" value="Epimerase_deHydtase"/>
</dbReference>
<dbReference type="Pfam" id="PF01370">
    <property type="entry name" value="Epimerase"/>
    <property type="match status" value="1"/>
</dbReference>
<dbReference type="AlphaFoldDB" id="A0A367ED56"/>
<accession>A0A367ED56</accession>
<sequence length="330" mass="35559">MRYLVTGARGFVMSVLVRELLTAEPDAFVTALDLHEPDEVLTRHLGEHGERVRYLRTDVTDSGAVTDAVAAGAPDVIVHGATVTHDALTERRDPARFVRVNVTGMTHVLDAARRAGSVRRVLLVSSGAVYGSSPQRLLTEETPPAPDEMYGVTKVTGELVAQRFSELYGLQVPIARLTKMFGPMERPSSGRAVMSLPYHLAAAAVRGREVGLTERTLQAGGDWLSATDAARALSRLAGGESEGSRTYNISSGVRTTVTDLLAHFGVEARTVPAEQADADMDPAAENGKNGVYAADRAWDELSWKPADLAQQAGEYLAWARQHPDIFADGR</sequence>
<protein>
    <submittedName>
        <fullName evidence="3">NAD(P)-dependent oxidoreductase</fullName>
    </submittedName>
</protein>
<keyword evidence="4" id="KW-1185">Reference proteome</keyword>
<comment type="caution">
    <text evidence="3">The sequence shown here is derived from an EMBL/GenBank/DDBJ whole genome shotgun (WGS) entry which is preliminary data.</text>
</comment>
<dbReference type="PANTHER" id="PTHR43000">
    <property type="entry name" value="DTDP-D-GLUCOSE 4,6-DEHYDRATASE-RELATED"/>
    <property type="match status" value="1"/>
</dbReference>
<dbReference type="SUPFAM" id="SSF51735">
    <property type="entry name" value="NAD(P)-binding Rossmann-fold domains"/>
    <property type="match status" value="1"/>
</dbReference>
<name>A0A367ED56_9ACTN</name>
<organism evidence="3 4">
    <name type="scientific">Streptomyces diacarni</name>
    <dbReference type="NCBI Taxonomy" id="2800381"/>
    <lineage>
        <taxon>Bacteria</taxon>
        <taxon>Bacillati</taxon>
        <taxon>Actinomycetota</taxon>
        <taxon>Actinomycetes</taxon>
        <taxon>Kitasatosporales</taxon>
        <taxon>Streptomycetaceae</taxon>
        <taxon>Streptomyces</taxon>
    </lineage>
</organism>
<gene>
    <name evidence="3" type="ORF">DTL70_29970</name>
</gene>
<feature type="domain" description="NAD-dependent epimerase/dehydratase" evidence="2">
    <location>
        <begin position="4"/>
        <end position="249"/>
    </location>
</feature>
<dbReference type="InterPro" id="IPR036291">
    <property type="entry name" value="NAD(P)-bd_dom_sf"/>
</dbReference>